<keyword evidence="6" id="KW-1185">Reference proteome</keyword>
<dbReference type="Gene3D" id="2.60.120.1000">
    <property type="match status" value="1"/>
</dbReference>
<dbReference type="Proteomes" id="UP001159428">
    <property type="component" value="Unassembled WGS sequence"/>
</dbReference>
<dbReference type="Gene3D" id="3.90.215.10">
    <property type="entry name" value="Gamma Fibrinogen, chain A, domain 1"/>
    <property type="match status" value="1"/>
</dbReference>
<evidence type="ECO:0000256" key="3">
    <source>
        <dbReference type="ARBA" id="ARBA00022837"/>
    </source>
</evidence>
<dbReference type="InterPro" id="IPR036056">
    <property type="entry name" value="Fibrinogen-like_C"/>
</dbReference>
<accession>A0AAU9WQ27</accession>
<keyword evidence="1" id="KW-0479">Metal-binding</keyword>
<comment type="caution">
    <text evidence="5">The sequence shown here is derived from an EMBL/GenBank/DDBJ whole genome shotgun (WGS) entry which is preliminary data.</text>
</comment>
<dbReference type="PANTHER" id="PTHR16146">
    <property type="entry name" value="INTELECTIN"/>
    <property type="match status" value="1"/>
</dbReference>
<sequence length="310" mass="34539">MIRGLFTEPQSHCFALHEGNSDIYCFTVPLGSIPELPAQSCQEIKLSEGKDTVSNMYWLDESGKGNAVLDYCDMTISGRIPLSCKEIWKNKRIRLDGPYRIRVNSPAKIASVFCHMTPIPGCGDGGWTLVMKIDGHKQTFTYYAEYWNNTVAYNESAGTSLNEDETKLSSFWSTPFTRLCLGMKHPDNGVTNWIVLNYPASSLRDVIGDGTFRPTNLSATEWKKLLNNSEIEDGCQMQGFNSIAEYHDFSVGAKTRIGIIGSPDYCHQTTQSRIGFGSAGMFYNMDGSNSCGNELRNSLSIKAFGYIFVH</sequence>
<protein>
    <submittedName>
        <fullName evidence="5">Uncharacterized protein</fullName>
    </submittedName>
</protein>
<gene>
    <name evidence="5" type="ORF">PMEA_00009133</name>
</gene>
<proteinExistence type="predicted"/>
<name>A0AAU9WQ27_9CNID</name>
<evidence type="ECO:0000256" key="2">
    <source>
        <dbReference type="ARBA" id="ARBA00022734"/>
    </source>
</evidence>
<dbReference type="SUPFAM" id="SSF56496">
    <property type="entry name" value="Fibrinogen C-terminal domain-like"/>
    <property type="match status" value="2"/>
</dbReference>
<organism evidence="5 6">
    <name type="scientific">Pocillopora meandrina</name>
    <dbReference type="NCBI Taxonomy" id="46732"/>
    <lineage>
        <taxon>Eukaryota</taxon>
        <taxon>Metazoa</taxon>
        <taxon>Cnidaria</taxon>
        <taxon>Anthozoa</taxon>
        <taxon>Hexacorallia</taxon>
        <taxon>Scleractinia</taxon>
        <taxon>Astrocoeniina</taxon>
        <taxon>Pocilloporidae</taxon>
        <taxon>Pocillopora</taxon>
    </lineage>
</organism>
<dbReference type="AlphaFoldDB" id="A0AAU9WQ27"/>
<keyword evidence="3" id="KW-0106">Calcium</keyword>
<evidence type="ECO:0000313" key="5">
    <source>
        <dbReference type="EMBL" id="CAH3121293.1"/>
    </source>
</evidence>
<dbReference type="EMBL" id="CALNXJ010000018">
    <property type="protein sequence ID" value="CAH3121293.1"/>
    <property type="molecule type" value="Genomic_DNA"/>
</dbReference>
<reference evidence="5 6" key="1">
    <citation type="submission" date="2022-05" db="EMBL/GenBank/DDBJ databases">
        <authorList>
            <consortium name="Genoscope - CEA"/>
            <person name="William W."/>
        </authorList>
    </citation>
    <scope>NUCLEOTIDE SEQUENCE [LARGE SCALE GENOMIC DNA]</scope>
</reference>
<evidence type="ECO:0000256" key="1">
    <source>
        <dbReference type="ARBA" id="ARBA00022723"/>
    </source>
</evidence>
<dbReference type="GO" id="GO:0046872">
    <property type="term" value="F:metal ion binding"/>
    <property type="evidence" value="ECO:0007669"/>
    <property type="project" value="UniProtKB-KW"/>
</dbReference>
<keyword evidence="4" id="KW-1015">Disulfide bond</keyword>
<dbReference type="GO" id="GO:0070492">
    <property type="term" value="F:oligosaccharide binding"/>
    <property type="evidence" value="ECO:0007669"/>
    <property type="project" value="TreeGrafter"/>
</dbReference>
<evidence type="ECO:0000256" key="4">
    <source>
        <dbReference type="ARBA" id="ARBA00023157"/>
    </source>
</evidence>
<dbReference type="GO" id="GO:0005615">
    <property type="term" value="C:extracellular space"/>
    <property type="evidence" value="ECO:0007669"/>
    <property type="project" value="TreeGrafter"/>
</dbReference>
<dbReference type="InterPro" id="IPR014716">
    <property type="entry name" value="Fibrinogen_a/b/g_C_1"/>
</dbReference>
<dbReference type="PANTHER" id="PTHR16146:SF46">
    <property type="entry name" value="INTELECTIN-1A-RELATED"/>
    <property type="match status" value="1"/>
</dbReference>
<keyword evidence="2" id="KW-0430">Lectin</keyword>
<evidence type="ECO:0000313" key="6">
    <source>
        <dbReference type="Proteomes" id="UP001159428"/>
    </source>
</evidence>